<dbReference type="Proteomes" id="UP000886998">
    <property type="component" value="Unassembled WGS sequence"/>
</dbReference>
<organism evidence="3 4">
    <name type="scientific">Trichonephila inaurata madagascariensis</name>
    <dbReference type="NCBI Taxonomy" id="2747483"/>
    <lineage>
        <taxon>Eukaryota</taxon>
        <taxon>Metazoa</taxon>
        <taxon>Ecdysozoa</taxon>
        <taxon>Arthropoda</taxon>
        <taxon>Chelicerata</taxon>
        <taxon>Arachnida</taxon>
        <taxon>Araneae</taxon>
        <taxon>Araneomorphae</taxon>
        <taxon>Entelegynae</taxon>
        <taxon>Araneoidea</taxon>
        <taxon>Nephilidae</taxon>
        <taxon>Trichonephila</taxon>
        <taxon>Trichonephila inaurata</taxon>
    </lineage>
</organism>
<keyword evidence="4" id="KW-1185">Reference proteome</keyword>
<keyword evidence="1" id="KW-1133">Transmembrane helix</keyword>
<protein>
    <recommendedName>
        <fullName evidence="2">Acyltransferase 3 domain-containing protein</fullName>
    </recommendedName>
</protein>
<evidence type="ECO:0000259" key="2">
    <source>
        <dbReference type="Pfam" id="PF01757"/>
    </source>
</evidence>
<reference evidence="3" key="1">
    <citation type="submission" date="2020-08" db="EMBL/GenBank/DDBJ databases">
        <title>Multicomponent nature underlies the extraordinary mechanical properties of spider dragline silk.</title>
        <authorList>
            <person name="Kono N."/>
            <person name="Nakamura H."/>
            <person name="Mori M."/>
            <person name="Yoshida Y."/>
            <person name="Ohtoshi R."/>
            <person name="Malay A.D."/>
            <person name="Moran D.A.P."/>
            <person name="Tomita M."/>
            <person name="Numata K."/>
            <person name="Arakawa K."/>
        </authorList>
    </citation>
    <scope>NUCLEOTIDE SEQUENCE</scope>
</reference>
<feature type="domain" description="Acyltransferase 3" evidence="2">
    <location>
        <begin position="27"/>
        <end position="279"/>
    </location>
</feature>
<proteinExistence type="predicted"/>
<dbReference type="InterPro" id="IPR052728">
    <property type="entry name" value="O2_lipid_transport_reg"/>
</dbReference>
<feature type="transmembrane region" description="Helical" evidence="1">
    <location>
        <begin position="77"/>
        <end position="97"/>
    </location>
</feature>
<dbReference type="AlphaFoldDB" id="A0A8X6YX14"/>
<dbReference type="OrthoDB" id="6425317at2759"/>
<name>A0A8X6YX14_9ARAC</name>
<comment type="caution">
    <text evidence="3">The sequence shown here is derived from an EMBL/GenBank/DDBJ whole genome shotgun (WGS) entry which is preliminary data.</text>
</comment>
<dbReference type="GO" id="GO:0016747">
    <property type="term" value="F:acyltransferase activity, transferring groups other than amino-acyl groups"/>
    <property type="evidence" value="ECO:0007669"/>
    <property type="project" value="InterPro"/>
</dbReference>
<dbReference type="PANTHER" id="PTHR11161">
    <property type="entry name" value="O-ACYLTRANSFERASE"/>
    <property type="match status" value="1"/>
</dbReference>
<accession>A0A8X6YX14</accession>
<feature type="transmembrane region" description="Helical" evidence="1">
    <location>
        <begin position="125"/>
        <end position="143"/>
    </location>
</feature>
<evidence type="ECO:0000313" key="3">
    <source>
        <dbReference type="EMBL" id="GFY79494.1"/>
    </source>
</evidence>
<dbReference type="Pfam" id="PF01757">
    <property type="entry name" value="Acyl_transf_3"/>
    <property type="match status" value="1"/>
</dbReference>
<evidence type="ECO:0000313" key="4">
    <source>
        <dbReference type="Proteomes" id="UP000886998"/>
    </source>
</evidence>
<keyword evidence="1" id="KW-0472">Membrane</keyword>
<dbReference type="PANTHER" id="PTHR11161:SF0">
    <property type="entry name" value="O-ACYLTRANSFERASE LIKE PROTEIN"/>
    <property type="match status" value="1"/>
</dbReference>
<feature type="transmembrane region" description="Helical" evidence="1">
    <location>
        <begin position="192"/>
        <end position="211"/>
    </location>
</feature>
<feature type="transmembrane region" description="Helical" evidence="1">
    <location>
        <begin position="50"/>
        <end position="70"/>
    </location>
</feature>
<dbReference type="InterPro" id="IPR002656">
    <property type="entry name" value="Acyl_transf_3_dom"/>
</dbReference>
<feature type="transmembrane region" description="Helical" evidence="1">
    <location>
        <begin position="150"/>
        <end position="172"/>
    </location>
</feature>
<keyword evidence="1" id="KW-0812">Transmembrane</keyword>
<dbReference type="EMBL" id="BMAV01023599">
    <property type="protein sequence ID" value="GFY79494.1"/>
    <property type="molecule type" value="Genomic_DNA"/>
</dbReference>
<evidence type="ECO:0000256" key="1">
    <source>
        <dbReference type="SAM" id="Phobius"/>
    </source>
</evidence>
<feature type="transmembrane region" description="Helical" evidence="1">
    <location>
        <begin position="266"/>
        <end position="284"/>
    </location>
</feature>
<feature type="transmembrane region" description="Helical" evidence="1">
    <location>
        <begin position="223"/>
        <end position="246"/>
    </location>
</feature>
<gene>
    <name evidence="3" type="primary">AVEN_3063_1</name>
    <name evidence="3" type="ORF">TNIN_155511</name>
</gene>
<sequence>MFFLPWLASGPFWSELPGVEVDNCRKSWWANLLFINNWRPVNEMCMQHSWYISADMQLHIIAVFVLIGLYRNVFIGIALGFFLILGGSLAVGIITYVNDYDPTILLSTVNVPQLYRIIEDIHVKTFTYFGPYCIGIGVGYLLLKHPKVDLGIGVKFFGWCCAIVLGVSSLYGTHRWNTGKFPSAEITATYAALHRTTFVLALAWVTYMCITGRANTMASILEFGPFIIMSRLTFMTYLMQGPVIWTRYGSLKERIFYSHFNMLYEYMGNLILSLAVAFVGHLLVEAPFANLERLYFSQFKPPPSKETPSDLCQVETEANAGENEAEKSS</sequence>